<dbReference type="InterPro" id="IPR036047">
    <property type="entry name" value="F-box-like_dom_sf"/>
</dbReference>
<dbReference type="SUPFAM" id="SSF81383">
    <property type="entry name" value="F-box domain"/>
    <property type="match status" value="1"/>
</dbReference>
<dbReference type="PROSITE" id="PS50181">
    <property type="entry name" value="FBOX"/>
    <property type="match status" value="1"/>
</dbReference>
<reference evidence="3" key="1">
    <citation type="submission" date="2024-04" db="EMBL/GenBank/DDBJ databases">
        <authorList>
            <person name="Shaw F."/>
            <person name="Minotto A."/>
        </authorList>
    </citation>
    <scope>NUCLEOTIDE SEQUENCE [LARGE SCALE GENOMIC DNA]</scope>
</reference>
<evidence type="ECO:0000313" key="2">
    <source>
        <dbReference type="EMBL" id="CAL1717462.1"/>
    </source>
</evidence>
<evidence type="ECO:0000313" key="3">
    <source>
        <dbReference type="Proteomes" id="UP001497453"/>
    </source>
</evidence>
<keyword evidence="3" id="KW-1185">Reference proteome</keyword>
<evidence type="ECO:0000259" key="1">
    <source>
        <dbReference type="PROSITE" id="PS50181"/>
    </source>
</evidence>
<sequence length="463" mass="52847">MSINALPAELIRRICELVNRRDLPAISRVSRRFNALSNSLIYTSITLTNSDKAFACCKTLATSPRDLAGCVRTFSVDDFPPWNFTDWHRRQFREWLVTSIRRMSNLLHFKCFLVGSFAQDMSIALSGHTSLRSLAVSLPHFDPWSDHYRPPWPESALKPLFPELESFAFTYSVPQGPICAMYLGFILHILRAHAGHLRCLHLPDWLSFDTILQVLPPDINLTALTSLTILSSALNPAVTERMPAVRSLTFPKYEPDSSHAVPRDAFPLLTHFSGSCRCFKDVLNTERPLRYVHFDGAVFDMADTDIFTQGDPPQWSEVLAALKRFPRSTGPVRHLRFYICFLHISFLTKARPYITSLETLTICIRNNIKDLQKLKTLGRKLLKEMPKLHTLLLSDEPYYAFRGKRFTYAFDELSQKIVLTQWEKECPTLTSVSFTAAFVWNRIGGGWVKGPGPRGIKEHLQLS</sequence>
<dbReference type="InterPro" id="IPR001810">
    <property type="entry name" value="F-box_dom"/>
</dbReference>
<feature type="domain" description="F-box" evidence="1">
    <location>
        <begin position="1"/>
        <end position="45"/>
    </location>
</feature>
<proteinExistence type="predicted"/>
<organism evidence="2 3">
    <name type="scientific">Somion occarium</name>
    <dbReference type="NCBI Taxonomy" id="3059160"/>
    <lineage>
        <taxon>Eukaryota</taxon>
        <taxon>Fungi</taxon>
        <taxon>Dikarya</taxon>
        <taxon>Basidiomycota</taxon>
        <taxon>Agaricomycotina</taxon>
        <taxon>Agaricomycetes</taxon>
        <taxon>Polyporales</taxon>
        <taxon>Cerrenaceae</taxon>
        <taxon>Somion</taxon>
    </lineage>
</organism>
<dbReference type="Pfam" id="PF00646">
    <property type="entry name" value="F-box"/>
    <property type="match status" value="1"/>
</dbReference>
<dbReference type="SMART" id="SM00256">
    <property type="entry name" value="FBOX"/>
    <property type="match status" value="1"/>
</dbReference>
<name>A0ABP1EDY7_9APHY</name>
<accession>A0ABP1EDY7</accession>
<dbReference type="Proteomes" id="UP001497453">
    <property type="component" value="Chromosome 9"/>
</dbReference>
<gene>
    <name evidence="2" type="ORF">GFSPODELE1_LOCUS11233</name>
</gene>
<protein>
    <recommendedName>
        <fullName evidence="1">F-box domain-containing protein</fullName>
    </recommendedName>
</protein>
<dbReference type="EMBL" id="OZ037952">
    <property type="protein sequence ID" value="CAL1717462.1"/>
    <property type="molecule type" value="Genomic_DNA"/>
</dbReference>